<organism evidence="1 2">
    <name type="scientific">Bauhinia variegata</name>
    <name type="common">Purple orchid tree</name>
    <name type="synonym">Phanera variegata</name>
    <dbReference type="NCBI Taxonomy" id="167791"/>
    <lineage>
        <taxon>Eukaryota</taxon>
        <taxon>Viridiplantae</taxon>
        <taxon>Streptophyta</taxon>
        <taxon>Embryophyta</taxon>
        <taxon>Tracheophyta</taxon>
        <taxon>Spermatophyta</taxon>
        <taxon>Magnoliopsida</taxon>
        <taxon>eudicotyledons</taxon>
        <taxon>Gunneridae</taxon>
        <taxon>Pentapetalae</taxon>
        <taxon>rosids</taxon>
        <taxon>fabids</taxon>
        <taxon>Fabales</taxon>
        <taxon>Fabaceae</taxon>
        <taxon>Cercidoideae</taxon>
        <taxon>Cercideae</taxon>
        <taxon>Bauhiniinae</taxon>
        <taxon>Bauhinia</taxon>
    </lineage>
</organism>
<evidence type="ECO:0000313" key="1">
    <source>
        <dbReference type="EMBL" id="KAI4348979.1"/>
    </source>
</evidence>
<reference evidence="1 2" key="1">
    <citation type="journal article" date="2022" name="DNA Res.">
        <title>Chromosomal-level genome assembly of the orchid tree Bauhinia variegata (Leguminosae; Cercidoideae) supports the allotetraploid origin hypothesis of Bauhinia.</title>
        <authorList>
            <person name="Zhong Y."/>
            <person name="Chen Y."/>
            <person name="Zheng D."/>
            <person name="Pang J."/>
            <person name="Liu Y."/>
            <person name="Luo S."/>
            <person name="Meng S."/>
            <person name="Qian L."/>
            <person name="Wei D."/>
            <person name="Dai S."/>
            <person name="Zhou R."/>
        </authorList>
    </citation>
    <scope>NUCLEOTIDE SEQUENCE [LARGE SCALE GENOMIC DNA]</scope>
    <source>
        <strain evidence="1">BV-YZ2020</strain>
    </source>
</reference>
<protein>
    <submittedName>
        <fullName evidence="1">Uncharacterized protein</fullName>
    </submittedName>
</protein>
<gene>
    <name evidence="1" type="ORF">L6164_009639</name>
</gene>
<dbReference type="EMBL" id="CM039429">
    <property type="protein sequence ID" value="KAI4348979.1"/>
    <property type="molecule type" value="Genomic_DNA"/>
</dbReference>
<evidence type="ECO:0000313" key="2">
    <source>
        <dbReference type="Proteomes" id="UP000828941"/>
    </source>
</evidence>
<accession>A0ACB9PLU8</accession>
<proteinExistence type="predicted"/>
<keyword evidence="2" id="KW-1185">Reference proteome</keyword>
<sequence>MVTGLQLGYTIIFGLYASFLYIRTGHLIAPLVAHIYCNFMGLPKLSSRRSGMVTLASIMGFLGFLCFLFPMTSPDLYNDRIDSCSCWHGYCSWRQEAVNSQNVIRG</sequence>
<name>A0ACB9PLU8_BAUVA</name>
<comment type="caution">
    <text evidence="1">The sequence shown here is derived from an EMBL/GenBank/DDBJ whole genome shotgun (WGS) entry which is preliminary data.</text>
</comment>
<dbReference type="Proteomes" id="UP000828941">
    <property type="component" value="Chromosome 4"/>
</dbReference>